<keyword evidence="8" id="KW-1185">Reference proteome</keyword>
<dbReference type="KEGG" id="nwr:E3U44_07820"/>
<keyword evidence="2" id="KW-0815">Transposition</keyword>
<dbReference type="Gene3D" id="1.10.10.60">
    <property type="entry name" value="Homeodomain-like"/>
    <property type="match status" value="1"/>
</dbReference>
<dbReference type="SUPFAM" id="SSF46689">
    <property type="entry name" value="Homeodomain-like"/>
    <property type="match status" value="1"/>
</dbReference>
<dbReference type="Pfam" id="PF00665">
    <property type="entry name" value="rve"/>
    <property type="match status" value="1"/>
</dbReference>
<gene>
    <name evidence="7" type="ORF">E3U44_07820</name>
</gene>
<dbReference type="OrthoDB" id="501284at2"/>
<accession>A0A4P7C0Z2</accession>
<dbReference type="RefSeq" id="WP_134357626.1">
    <property type="nucleotide sequence ID" value="NZ_CP038033.1"/>
</dbReference>
<evidence type="ECO:0000259" key="5">
    <source>
        <dbReference type="PROSITE" id="PS50531"/>
    </source>
</evidence>
<dbReference type="InterPro" id="IPR017894">
    <property type="entry name" value="HTH_IS21_transposase_type"/>
</dbReference>
<evidence type="ECO:0000256" key="2">
    <source>
        <dbReference type="ARBA" id="ARBA00022578"/>
    </source>
</evidence>
<feature type="domain" description="HTH IS21-type" evidence="5">
    <location>
        <begin position="5"/>
        <end position="66"/>
    </location>
</feature>
<protein>
    <submittedName>
        <fullName evidence="7">IS21 family transposase</fullName>
    </submittedName>
</protein>
<dbReference type="PROSITE" id="PS50994">
    <property type="entry name" value="INTEGRASE"/>
    <property type="match status" value="1"/>
</dbReference>
<dbReference type="InterPro" id="IPR001584">
    <property type="entry name" value="Integrase_cat-core"/>
</dbReference>
<dbReference type="Proteomes" id="UP000294325">
    <property type="component" value="Chromosome"/>
</dbReference>
<evidence type="ECO:0000256" key="3">
    <source>
        <dbReference type="ARBA" id="ARBA00023125"/>
    </source>
</evidence>
<evidence type="ECO:0000313" key="8">
    <source>
        <dbReference type="Proteomes" id="UP000294325"/>
    </source>
</evidence>
<dbReference type="AlphaFoldDB" id="A0A4P7C0Z2"/>
<dbReference type="SUPFAM" id="SSF53098">
    <property type="entry name" value="Ribonuclease H-like"/>
    <property type="match status" value="1"/>
</dbReference>
<feature type="domain" description="Integrase catalytic" evidence="6">
    <location>
        <begin position="114"/>
        <end position="294"/>
    </location>
</feature>
<dbReference type="Pfam" id="PF13936">
    <property type="entry name" value="HTH_38"/>
    <property type="match status" value="1"/>
</dbReference>
<dbReference type="PANTHER" id="PTHR35004">
    <property type="entry name" value="TRANSPOSASE RV3428C-RELATED"/>
    <property type="match status" value="1"/>
</dbReference>
<dbReference type="Gene3D" id="3.30.420.10">
    <property type="entry name" value="Ribonuclease H-like superfamily/Ribonuclease H"/>
    <property type="match status" value="1"/>
</dbReference>
<evidence type="ECO:0000256" key="1">
    <source>
        <dbReference type="ARBA" id="ARBA00009277"/>
    </source>
</evidence>
<dbReference type="EMBL" id="CP038033">
    <property type="protein sequence ID" value="QBQ54426.1"/>
    <property type="molecule type" value="Genomic_DNA"/>
</dbReference>
<sequence length="342" mass="39776">MLKLEGWMEIRILHRQGLGIRAIARRLGVSRNTVRKALRGEEPPRYRRRVRASKLDPYKDYLRARVEAAKPAWLPATVLYREITERGYRGEISILRDWLRTLKARTAPEPVVRFETAPGEQMQVDWIVFRRGRDRLSAFVATLGYSRASYVEFVTDERLETLLSCHEQAFEAFGGVPLRVLYDNMKTVVLQRDYYAEGQHRFQAGLWDFAHHYGFVPKLCRPYRAKTKGKVERFNHYLRHSFYNPLASRLKQARLVLDKATANLEVHRWLGEVANRRVHATTGRRPVEVLIEEREHLQPLPRPYLGQVLGTTSTLSRPLLAEAVILQHPLSVYEALVQEVSV</sequence>
<comment type="similarity">
    <text evidence="1">Belongs to the transposase IS21/IS408/IS1162 family.</text>
</comment>
<evidence type="ECO:0000256" key="4">
    <source>
        <dbReference type="ARBA" id="ARBA00023172"/>
    </source>
</evidence>
<dbReference type="InterPro" id="IPR025246">
    <property type="entry name" value="IS30-like_HTH"/>
</dbReference>
<dbReference type="PROSITE" id="PS50531">
    <property type="entry name" value="HTH_IS21"/>
    <property type="match status" value="1"/>
</dbReference>
<dbReference type="GO" id="GO:0015074">
    <property type="term" value="P:DNA integration"/>
    <property type="evidence" value="ECO:0007669"/>
    <property type="project" value="InterPro"/>
</dbReference>
<proteinExistence type="inferred from homology"/>
<dbReference type="NCBIfam" id="NF033546">
    <property type="entry name" value="transpos_IS21"/>
    <property type="match status" value="1"/>
</dbReference>
<organism evidence="7 8">
    <name type="scientific">Nitrosococcus wardiae</name>
    <dbReference type="NCBI Taxonomy" id="1814290"/>
    <lineage>
        <taxon>Bacteria</taxon>
        <taxon>Pseudomonadati</taxon>
        <taxon>Pseudomonadota</taxon>
        <taxon>Gammaproteobacteria</taxon>
        <taxon>Chromatiales</taxon>
        <taxon>Chromatiaceae</taxon>
        <taxon>Nitrosococcus</taxon>
    </lineage>
</organism>
<dbReference type="GO" id="GO:0032196">
    <property type="term" value="P:transposition"/>
    <property type="evidence" value="ECO:0007669"/>
    <property type="project" value="UniProtKB-KW"/>
</dbReference>
<dbReference type="PANTHER" id="PTHR35004:SF6">
    <property type="entry name" value="TRANSPOSASE"/>
    <property type="match status" value="1"/>
</dbReference>
<dbReference type="GO" id="GO:0003677">
    <property type="term" value="F:DNA binding"/>
    <property type="evidence" value="ECO:0007669"/>
    <property type="project" value="UniProtKB-KW"/>
</dbReference>
<reference evidence="7 8" key="1">
    <citation type="submission" date="2019-03" db="EMBL/GenBank/DDBJ databases">
        <title>The genome sequence of Nitrosococcus wardiae strain D1FHST reveals the archetypal metabolic capacity of ammonia-oxidizing Gammaproteobacteria.</title>
        <authorList>
            <person name="Wang L."/>
            <person name="Lim C.K."/>
            <person name="Hanson T.E."/>
            <person name="Dang H."/>
            <person name="Klotz M.G."/>
        </authorList>
    </citation>
    <scope>NUCLEOTIDE SEQUENCE [LARGE SCALE GENOMIC DNA]</scope>
    <source>
        <strain evidence="7 8">D1FHS</strain>
    </source>
</reference>
<dbReference type="InterPro" id="IPR036397">
    <property type="entry name" value="RNaseH_sf"/>
</dbReference>
<dbReference type="InterPro" id="IPR012337">
    <property type="entry name" value="RNaseH-like_sf"/>
</dbReference>
<keyword evidence="3" id="KW-0238">DNA-binding</keyword>
<evidence type="ECO:0000313" key="7">
    <source>
        <dbReference type="EMBL" id="QBQ54426.1"/>
    </source>
</evidence>
<dbReference type="GO" id="GO:0006310">
    <property type="term" value="P:DNA recombination"/>
    <property type="evidence" value="ECO:0007669"/>
    <property type="project" value="UniProtKB-KW"/>
</dbReference>
<dbReference type="InterPro" id="IPR009057">
    <property type="entry name" value="Homeodomain-like_sf"/>
</dbReference>
<keyword evidence="4" id="KW-0233">DNA recombination</keyword>
<evidence type="ECO:0000259" key="6">
    <source>
        <dbReference type="PROSITE" id="PS50994"/>
    </source>
</evidence>
<name>A0A4P7C0Z2_9GAMM</name>